<keyword evidence="5" id="KW-1185">Reference proteome</keyword>
<dbReference type="SUPFAM" id="SSF56219">
    <property type="entry name" value="DNase I-like"/>
    <property type="match status" value="1"/>
</dbReference>
<dbReference type="RefSeq" id="WP_149092462.1">
    <property type="nucleotide sequence ID" value="NZ_VKKY01000003.1"/>
</dbReference>
<keyword evidence="4" id="KW-0378">Hydrolase</keyword>
<dbReference type="GO" id="GO:0004527">
    <property type="term" value="F:exonuclease activity"/>
    <property type="evidence" value="ECO:0007669"/>
    <property type="project" value="UniProtKB-KW"/>
</dbReference>
<feature type="transmembrane region" description="Helical" evidence="2">
    <location>
        <begin position="33"/>
        <end position="55"/>
    </location>
</feature>
<comment type="caution">
    <text evidence="4">The sequence shown here is derived from an EMBL/GenBank/DDBJ whole genome shotgun (WGS) entry which is preliminary data.</text>
</comment>
<name>A0A5B6TAD3_9BACT</name>
<sequence length="372" mass="43046">MKIALELLGCITILASLLTLVKSTYWWIRILDFPRVQVALLGTLILGLYGWLFGYELLTQKIFAGLLVLAIVNELVHVYKFSPFVRVQALRSKIKAPRNSFGVMISNVRMSNKRYDRFLKVVRENDPDLLLINEPNHRWATAISELDERYPYCIKEPLENTYGMMFYSKFKLTHTEVRYLVEEGIPSFYMVVELPSGLKFDLFTVHPQPPHLNKDTDTREAELLTVAKMAKDSPYASIVIGDLNDVAWSYTTNLFRKLSGLLDPRIGRGFFNTYNAFVPFFRYSLDHIFYDPAFRLIRIKRLPFFGSDHFPMFIRLNYEPLEADEHEVPEPNEEEQEDAEELLNKLDIDVPSNLSNNTVTVQSTTGQAKKPL</sequence>
<dbReference type="OrthoDB" id="9796594at2"/>
<dbReference type="InterPro" id="IPR005135">
    <property type="entry name" value="Endo/exonuclease/phosphatase"/>
</dbReference>
<evidence type="ECO:0000259" key="3">
    <source>
        <dbReference type="Pfam" id="PF03372"/>
    </source>
</evidence>
<feature type="transmembrane region" description="Helical" evidence="2">
    <location>
        <begin position="62"/>
        <end position="79"/>
    </location>
</feature>
<evidence type="ECO:0000313" key="4">
    <source>
        <dbReference type="EMBL" id="KAA3436520.1"/>
    </source>
</evidence>
<keyword evidence="4" id="KW-0269">Exonuclease</keyword>
<feature type="region of interest" description="Disordered" evidence="1">
    <location>
        <begin position="350"/>
        <end position="372"/>
    </location>
</feature>
<evidence type="ECO:0000313" key="5">
    <source>
        <dbReference type="Proteomes" id="UP000324133"/>
    </source>
</evidence>
<feature type="domain" description="Endonuclease/exonuclease/phosphatase" evidence="3">
    <location>
        <begin position="107"/>
        <end position="309"/>
    </location>
</feature>
<dbReference type="Gene3D" id="3.60.10.10">
    <property type="entry name" value="Endonuclease/exonuclease/phosphatase"/>
    <property type="match status" value="1"/>
</dbReference>
<evidence type="ECO:0000256" key="2">
    <source>
        <dbReference type="SAM" id="Phobius"/>
    </source>
</evidence>
<protein>
    <submittedName>
        <fullName evidence="4">Endonuclease/exonuclease/phosphatase family protein</fullName>
    </submittedName>
</protein>
<feature type="compositionally biased region" description="Polar residues" evidence="1">
    <location>
        <begin position="352"/>
        <end position="372"/>
    </location>
</feature>
<keyword evidence="4" id="KW-0540">Nuclease</keyword>
<accession>A0A5B6TAD3</accession>
<keyword evidence="2" id="KW-0812">Transmembrane</keyword>
<dbReference type="AlphaFoldDB" id="A0A5B6TAD3"/>
<dbReference type="InterPro" id="IPR036691">
    <property type="entry name" value="Endo/exonu/phosph_ase_sf"/>
</dbReference>
<dbReference type="EMBL" id="VKKY01000003">
    <property type="protein sequence ID" value="KAA3436520.1"/>
    <property type="molecule type" value="Genomic_DNA"/>
</dbReference>
<dbReference type="Proteomes" id="UP000324133">
    <property type="component" value="Unassembled WGS sequence"/>
</dbReference>
<dbReference type="GO" id="GO:0004519">
    <property type="term" value="F:endonuclease activity"/>
    <property type="evidence" value="ECO:0007669"/>
    <property type="project" value="UniProtKB-KW"/>
</dbReference>
<evidence type="ECO:0000256" key="1">
    <source>
        <dbReference type="SAM" id="MobiDB-lite"/>
    </source>
</evidence>
<proteinExistence type="predicted"/>
<keyword evidence="2" id="KW-1133">Transmembrane helix</keyword>
<keyword evidence="2" id="KW-0472">Membrane</keyword>
<reference evidence="4 5" key="1">
    <citation type="submission" date="2019-07" db="EMBL/GenBank/DDBJ databases">
        <title>Rufibacter sp. nov., isolated from lake sediment.</title>
        <authorList>
            <person name="Qu J.-H."/>
        </authorList>
    </citation>
    <scope>NUCLEOTIDE SEQUENCE [LARGE SCALE GENOMIC DNA]</scope>
    <source>
        <strain evidence="4 5">NBS58-1</strain>
    </source>
</reference>
<gene>
    <name evidence="4" type="ORF">FOA19_19205</name>
</gene>
<keyword evidence="4" id="KW-0255">Endonuclease</keyword>
<organism evidence="4 5">
    <name type="scientific">Rufibacter hautae</name>
    <dbReference type="NCBI Taxonomy" id="2595005"/>
    <lineage>
        <taxon>Bacteria</taxon>
        <taxon>Pseudomonadati</taxon>
        <taxon>Bacteroidota</taxon>
        <taxon>Cytophagia</taxon>
        <taxon>Cytophagales</taxon>
        <taxon>Hymenobacteraceae</taxon>
        <taxon>Rufibacter</taxon>
    </lineage>
</organism>
<dbReference type="Pfam" id="PF03372">
    <property type="entry name" value="Exo_endo_phos"/>
    <property type="match status" value="1"/>
</dbReference>